<organism evidence="1 2">
    <name type="scientific">Penicillium brevicompactum</name>
    <dbReference type="NCBI Taxonomy" id="5074"/>
    <lineage>
        <taxon>Eukaryota</taxon>
        <taxon>Fungi</taxon>
        <taxon>Dikarya</taxon>
        <taxon>Ascomycota</taxon>
        <taxon>Pezizomycotina</taxon>
        <taxon>Eurotiomycetes</taxon>
        <taxon>Eurotiomycetidae</taxon>
        <taxon>Eurotiales</taxon>
        <taxon>Aspergillaceae</taxon>
        <taxon>Penicillium</taxon>
    </lineage>
</organism>
<reference evidence="1" key="2">
    <citation type="journal article" date="2023" name="IMA Fungus">
        <title>Comparative genomic study of the Penicillium genus elucidates a diverse pangenome and 15 lateral gene transfer events.</title>
        <authorList>
            <person name="Petersen C."/>
            <person name="Sorensen T."/>
            <person name="Nielsen M.R."/>
            <person name="Sondergaard T.E."/>
            <person name="Sorensen J.L."/>
            <person name="Fitzpatrick D.A."/>
            <person name="Frisvad J.C."/>
            <person name="Nielsen K.L."/>
        </authorList>
    </citation>
    <scope>NUCLEOTIDE SEQUENCE</scope>
    <source>
        <strain evidence="1">IBT 35673</strain>
    </source>
</reference>
<dbReference type="Proteomes" id="UP001147695">
    <property type="component" value="Unassembled WGS sequence"/>
</dbReference>
<dbReference type="EMBL" id="JAPZBQ010000001">
    <property type="protein sequence ID" value="KAJ5352245.1"/>
    <property type="molecule type" value="Genomic_DNA"/>
</dbReference>
<protein>
    <submittedName>
        <fullName evidence="1">Uncharacterized protein</fullName>
    </submittedName>
</protein>
<evidence type="ECO:0000313" key="2">
    <source>
        <dbReference type="Proteomes" id="UP001147695"/>
    </source>
</evidence>
<evidence type="ECO:0000313" key="1">
    <source>
        <dbReference type="EMBL" id="KAJ5352245.1"/>
    </source>
</evidence>
<dbReference type="AlphaFoldDB" id="A0A9W9R3I5"/>
<sequence length="376" mass="41820">MESPAEHPAYSSLNVVPLSFPTKPASTSKLPDLMSGLKKAATARTKLYSKKIGILLRWDNDESGIEDDLVKMESTLDHLGVECVTFVIPSSERLLGWSLKDKLFELLGPYVNSSSPSLFVFYYAGQASLRGRDLCFTSGSRSLPWSNIRLILEIAGGVDSLVILDCCYAGYAGPENHTGNDKNIHIMAAVAAHEITPNHSTQPSFTKRLLQAAQKFEDHASFTTAEWYQQVQLEKPTDAPYATFETYNGTGTISLMFSDASPYRISRGLPGWFEKQVLVKLTLEGQRDIVEGFSKAIRRLPPNMQVEIRDAFETDAFVFFILRMSWEGWVLWTSVVHLDFLGVTLSPLLLISNGPSDMAPWLFPNSFGLGHSRLLV</sequence>
<proteinExistence type="predicted"/>
<comment type="caution">
    <text evidence="1">The sequence shown here is derived from an EMBL/GenBank/DDBJ whole genome shotgun (WGS) entry which is preliminary data.</text>
</comment>
<name>A0A9W9R3I5_PENBR</name>
<gene>
    <name evidence="1" type="ORF">N7452_001219</name>
</gene>
<reference evidence="1" key="1">
    <citation type="submission" date="2022-12" db="EMBL/GenBank/DDBJ databases">
        <authorList>
            <person name="Petersen C."/>
        </authorList>
    </citation>
    <scope>NUCLEOTIDE SEQUENCE</scope>
    <source>
        <strain evidence="1">IBT 35673</strain>
    </source>
</reference>
<accession>A0A9W9R3I5</accession>